<dbReference type="Proteomes" id="UP000799539">
    <property type="component" value="Unassembled WGS sequence"/>
</dbReference>
<reference evidence="1" key="1">
    <citation type="journal article" date="2020" name="Stud. Mycol.">
        <title>101 Dothideomycetes genomes: a test case for predicting lifestyles and emergence of pathogens.</title>
        <authorList>
            <person name="Haridas S."/>
            <person name="Albert R."/>
            <person name="Binder M."/>
            <person name="Bloem J."/>
            <person name="Labutti K."/>
            <person name="Salamov A."/>
            <person name="Andreopoulos B."/>
            <person name="Baker S."/>
            <person name="Barry K."/>
            <person name="Bills G."/>
            <person name="Bluhm B."/>
            <person name="Cannon C."/>
            <person name="Castanera R."/>
            <person name="Culley D."/>
            <person name="Daum C."/>
            <person name="Ezra D."/>
            <person name="Gonzalez J."/>
            <person name="Henrissat B."/>
            <person name="Kuo A."/>
            <person name="Liang C."/>
            <person name="Lipzen A."/>
            <person name="Lutzoni F."/>
            <person name="Magnuson J."/>
            <person name="Mondo S."/>
            <person name="Nolan M."/>
            <person name="Ohm R."/>
            <person name="Pangilinan J."/>
            <person name="Park H.-J."/>
            <person name="Ramirez L."/>
            <person name="Alfaro M."/>
            <person name="Sun H."/>
            <person name="Tritt A."/>
            <person name="Yoshinaga Y."/>
            <person name="Zwiers L.-H."/>
            <person name="Turgeon B."/>
            <person name="Goodwin S."/>
            <person name="Spatafora J."/>
            <person name="Crous P."/>
            <person name="Grigoriev I."/>
        </authorList>
    </citation>
    <scope>NUCLEOTIDE SEQUENCE</scope>
    <source>
        <strain evidence="1">SCOH1-5</strain>
    </source>
</reference>
<accession>A0A6A6F6S4</accession>
<organism evidence="1 2">
    <name type="scientific">Cercospora zeae-maydis SCOH1-5</name>
    <dbReference type="NCBI Taxonomy" id="717836"/>
    <lineage>
        <taxon>Eukaryota</taxon>
        <taxon>Fungi</taxon>
        <taxon>Dikarya</taxon>
        <taxon>Ascomycota</taxon>
        <taxon>Pezizomycotina</taxon>
        <taxon>Dothideomycetes</taxon>
        <taxon>Dothideomycetidae</taxon>
        <taxon>Mycosphaerellales</taxon>
        <taxon>Mycosphaerellaceae</taxon>
        <taxon>Cercospora</taxon>
    </lineage>
</organism>
<dbReference type="EMBL" id="ML992690">
    <property type="protein sequence ID" value="KAF2208889.1"/>
    <property type="molecule type" value="Genomic_DNA"/>
</dbReference>
<proteinExistence type="predicted"/>
<sequence>MTAWSKYGPYFGSSVSEEPKIQIATTFQRGITQIEAIEWLARLPNTEVYIFWNSHINFHAKYSLFLYREHSFDTAILGSSNLTITGVGIGVEVNVPFKICQGERTHL</sequence>
<dbReference type="OrthoDB" id="10509808at2759"/>
<evidence type="ECO:0008006" key="3">
    <source>
        <dbReference type="Google" id="ProtNLM"/>
    </source>
</evidence>
<dbReference type="AlphaFoldDB" id="A0A6A6F6S4"/>
<protein>
    <recommendedName>
        <fullName evidence="3">Phospholipase D-like domain-containing protein</fullName>
    </recommendedName>
</protein>
<evidence type="ECO:0000313" key="1">
    <source>
        <dbReference type="EMBL" id="KAF2208889.1"/>
    </source>
</evidence>
<name>A0A6A6F6S4_9PEZI</name>
<evidence type="ECO:0000313" key="2">
    <source>
        <dbReference type="Proteomes" id="UP000799539"/>
    </source>
</evidence>
<keyword evidence="2" id="KW-1185">Reference proteome</keyword>
<gene>
    <name evidence="1" type="ORF">CERZMDRAFT_100872</name>
</gene>
<dbReference type="Gene3D" id="3.30.870.10">
    <property type="entry name" value="Endonuclease Chain A"/>
    <property type="match status" value="1"/>
</dbReference>